<accession>A0AAW0S038</accession>
<evidence type="ECO:0000313" key="2">
    <source>
        <dbReference type="EMBL" id="KAK8147983.1"/>
    </source>
</evidence>
<feature type="non-terminal residue" evidence="2">
    <location>
        <position position="424"/>
    </location>
</feature>
<protein>
    <submittedName>
        <fullName evidence="2">Uncharacterized protein</fullName>
    </submittedName>
</protein>
<feature type="region of interest" description="Disordered" evidence="1">
    <location>
        <begin position="144"/>
        <end position="164"/>
    </location>
</feature>
<evidence type="ECO:0000256" key="1">
    <source>
        <dbReference type="SAM" id="MobiDB-lite"/>
    </source>
</evidence>
<keyword evidence="3" id="KW-1185">Reference proteome</keyword>
<organism evidence="2 3">
    <name type="scientific">Beauveria asiatica</name>
    <dbReference type="NCBI Taxonomy" id="1069075"/>
    <lineage>
        <taxon>Eukaryota</taxon>
        <taxon>Fungi</taxon>
        <taxon>Dikarya</taxon>
        <taxon>Ascomycota</taxon>
        <taxon>Pezizomycotina</taxon>
        <taxon>Sordariomycetes</taxon>
        <taxon>Hypocreomycetidae</taxon>
        <taxon>Hypocreales</taxon>
        <taxon>Cordycipitaceae</taxon>
        <taxon>Beauveria</taxon>
    </lineage>
</organism>
<sequence length="424" mass="46536">MNMKSMESLNARQEEAAAERQKADIGRRRPTIPIGIVTTRLGQLKTLTDDNGSIVRYNQGNNSRQGGDGTSKDGFVIPASRSTIFLHATPPKSRDKVDSSLGTDHLLMGRQTSHLRSMPGPRASKSYDVLNSLSAAAAIELPSRTFNDTVPSPTSRQDEAARPMSHGEYASYWVDGDGVQNESSRAHDSDTSQTPTGDSEAPSSSIAQQQPRYRSDGRRINHDDGSYSRSSESQIQPTPASSRSVPRAKTLSSLTLKQHARRCICCIARQPTMRRQTVAAVSSAHVESYSSSHSGSSTATRVTIVSNVKSPENLAAEEDLRPAALQPRRSKETMDAISLKTRSSDPYAGHRLMRPHPHQPLPEVESWPKLRQVPESSNKKPNNEGDETPWGRDVLRKVSKPAVGKSEVYRKPTAKPEWIANLKK</sequence>
<comment type="caution">
    <text evidence="2">The sequence shown here is derived from an EMBL/GenBank/DDBJ whole genome shotgun (WGS) entry which is preliminary data.</text>
</comment>
<proteinExistence type="predicted"/>
<feature type="compositionally biased region" description="Polar residues" evidence="1">
    <location>
        <begin position="1"/>
        <end position="10"/>
    </location>
</feature>
<dbReference type="Proteomes" id="UP001397290">
    <property type="component" value="Unassembled WGS sequence"/>
</dbReference>
<feature type="compositionally biased region" description="Polar residues" evidence="1">
    <location>
        <begin position="144"/>
        <end position="155"/>
    </location>
</feature>
<feature type="region of interest" description="Disordered" evidence="1">
    <location>
        <begin position="1"/>
        <end position="25"/>
    </location>
</feature>
<reference evidence="2 3" key="1">
    <citation type="submission" date="2020-02" db="EMBL/GenBank/DDBJ databases">
        <title>Comparative genomics of the hypocrealean fungal genus Beauvera.</title>
        <authorList>
            <person name="Showalter D.N."/>
            <person name="Bushley K.E."/>
            <person name="Rehner S.A."/>
        </authorList>
    </citation>
    <scope>NUCLEOTIDE SEQUENCE [LARGE SCALE GENOMIC DNA]</scope>
    <source>
        <strain evidence="2 3">ARSEF4384</strain>
    </source>
</reference>
<feature type="compositionally biased region" description="Basic and acidic residues" evidence="1">
    <location>
        <begin position="213"/>
        <end position="226"/>
    </location>
</feature>
<feature type="region of interest" description="Disordered" evidence="1">
    <location>
        <begin position="341"/>
        <end position="424"/>
    </location>
</feature>
<gene>
    <name evidence="2" type="ORF">G3M48_000631</name>
</gene>
<evidence type="ECO:0000313" key="3">
    <source>
        <dbReference type="Proteomes" id="UP001397290"/>
    </source>
</evidence>
<dbReference type="AlphaFoldDB" id="A0AAW0S038"/>
<name>A0AAW0S038_9HYPO</name>
<feature type="compositionally biased region" description="Polar residues" evidence="1">
    <location>
        <begin position="227"/>
        <end position="253"/>
    </location>
</feature>
<feature type="compositionally biased region" description="Polar residues" evidence="1">
    <location>
        <begin position="191"/>
        <end position="212"/>
    </location>
</feature>
<feature type="region of interest" description="Disordered" evidence="1">
    <location>
        <begin position="178"/>
        <end position="253"/>
    </location>
</feature>
<feature type="compositionally biased region" description="Basic and acidic residues" evidence="1">
    <location>
        <begin position="377"/>
        <end position="396"/>
    </location>
</feature>
<feature type="compositionally biased region" description="Basic and acidic residues" evidence="1">
    <location>
        <begin position="12"/>
        <end position="25"/>
    </location>
</feature>
<dbReference type="EMBL" id="JAAHCF010000114">
    <property type="protein sequence ID" value="KAK8147983.1"/>
    <property type="molecule type" value="Genomic_DNA"/>
</dbReference>